<sequence length="601" mass="62799">MKKITFFIGVFLFTAFSYSQSFPLDFSDPLDVFSGNNGSSSVIVVDPAGCSTDGCSGDVLQINGAGDQFGDPVSLDLTRYVDLSDSANNTITLEFYAASSGNLLVQFSNGAQEGSENGLPVEINAPVVAGLNSLVLDYDTADNGFPNCQGCPSPQPVTLDKYATISLFVDFGVAGLSQVHFVDNIAGGLDGGDILPTCTDGVQNGMETGVDCGGPDCGPCPVPPSTAAPNAPARDPNDVISIFSGEYSNVSVSGINVFAGASLDNFTIDVADDTRRLTAPTPGGGAQYEFFGASPALDLTDFTHMHVDFYVEGDVAPGQLFQVFLLDFPNYPAGDGAQNINTSFDVNASGSGAWISGDIALDDFANSAAARNQVALVQVVAAGPSAFGPIYFDNLYFYKLNDDCDNAEVIDSIDFGATLSGTNVGATDSGLSDGCVTGNDVWYSFTAAQNGEVNVTLDAGFEYAFYSDCTGTLVGSCNASLTTATTGTTYYLRIGDDGSPSTRASGTFNFSISGSALSTNDFSNLGSLKVYPNPSNSIWNIESPNTVIEQVELYDLLGKNVLSLQPESQNVEIDATQLKTGLYLAKFSANGTTKTIRLVKN</sequence>
<dbReference type="InterPro" id="IPR056600">
    <property type="entry name" value="GBD_T9SS_assoc"/>
</dbReference>
<protein>
    <submittedName>
        <fullName evidence="5">Por secretion system C-terminal sorting domain-containing protein</fullName>
    </submittedName>
</protein>
<feature type="chain" id="PRO_5012928853" evidence="2">
    <location>
        <begin position="22"/>
        <end position="601"/>
    </location>
</feature>
<dbReference type="InterPro" id="IPR026444">
    <property type="entry name" value="Secre_tail"/>
</dbReference>
<evidence type="ECO:0000259" key="3">
    <source>
        <dbReference type="Pfam" id="PF18962"/>
    </source>
</evidence>
<dbReference type="Pfam" id="PF23759">
    <property type="entry name" value="GBD_T9SS_assoc"/>
    <property type="match status" value="1"/>
</dbReference>
<feature type="domain" description="T9SS-like galactose binding" evidence="4">
    <location>
        <begin position="401"/>
        <end position="498"/>
    </location>
</feature>
<gene>
    <name evidence="5" type="ORF">SAMN05444148_0653</name>
</gene>
<evidence type="ECO:0000256" key="2">
    <source>
        <dbReference type="SAM" id="SignalP"/>
    </source>
</evidence>
<evidence type="ECO:0000313" key="6">
    <source>
        <dbReference type="Proteomes" id="UP000184522"/>
    </source>
</evidence>
<proteinExistence type="predicted"/>
<organism evidence="5 6">
    <name type="scientific">Winogradskyella jejuensis</name>
    <dbReference type="NCBI Taxonomy" id="1089305"/>
    <lineage>
        <taxon>Bacteria</taxon>
        <taxon>Pseudomonadati</taxon>
        <taxon>Bacteroidota</taxon>
        <taxon>Flavobacteriia</taxon>
        <taxon>Flavobacteriales</taxon>
        <taxon>Flavobacteriaceae</taxon>
        <taxon>Winogradskyella</taxon>
    </lineage>
</organism>
<dbReference type="Pfam" id="PF18962">
    <property type="entry name" value="Por_Secre_tail"/>
    <property type="match status" value="1"/>
</dbReference>
<dbReference type="EMBL" id="FQWS01000001">
    <property type="protein sequence ID" value="SHG65741.1"/>
    <property type="molecule type" value="Genomic_DNA"/>
</dbReference>
<evidence type="ECO:0000256" key="1">
    <source>
        <dbReference type="ARBA" id="ARBA00022729"/>
    </source>
</evidence>
<accession>A0A1M5LL16</accession>
<dbReference type="Proteomes" id="UP000184522">
    <property type="component" value="Unassembled WGS sequence"/>
</dbReference>
<feature type="signal peptide" evidence="2">
    <location>
        <begin position="1"/>
        <end position="21"/>
    </location>
</feature>
<dbReference type="AlphaFoldDB" id="A0A1M5LL16"/>
<evidence type="ECO:0000313" key="5">
    <source>
        <dbReference type="EMBL" id="SHG65741.1"/>
    </source>
</evidence>
<keyword evidence="1 2" id="KW-0732">Signal</keyword>
<evidence type="ECO:0000259" key="4">
    <source>
        <dbReference type="Pfam" id="PF23759"/>
    </source>
</evidence>
<dbReference type="OrthoDB" id="5381604at2"/>
<dbReference type="STRING" id="1089305.SAMN05444148_0653"/>
<reference evidence="6" key="1">
    <citation type="submission" date="2016-11" db="EMBL/GenBank/DDBJ databases">
        <authorList>
            <person name="Varghese N."/>
            <person name="Submissions S."/>
        </authorList>
    </citation>
    <scope>NUCLEOTIDE SEQUENCE [LARGE SCALE GENOMIC DNA]</scope>
    <source>
        <strain evidence="6">DSM 25330</strain>
    </source>
</reference>
<name>A0A1M5LL16_9FLAO</name>
<feature type="domain" description="Secretion system C-terminal sorting" evidence="3">
    <location>
        <begin position="530"/>
        <end position="595"/>
    </location>
</feature>
<keyword evidence="6" id="KW-1185">Reference proteome</keyword>
<dbReference type="RefSeq" id="WP_073082970.1">
    <property type="nucleotide sequence ID" value="NZ_FQWS01000001.1"/>
</dbReference>
<dbReference type="NCBIfam" id="TIGR04183">
    <property type="entry name" value="Por_Secre_tail"/>
    <property type="match status" value="1"/>
</dbReference>